<reference evidence="1 2" key="1">
    <citation type="submission" date="2020-01" db="EMBL/GenBank/DDBJ databases">
        <authorList>
            <person name="Kim M."/>
        </authorList>
    </citation>
    <scope>NUCLEOTIDE SEQUENCE [LARGE SCALE GENOMIC DNA]</scope>
    <source>
        <strain evidence="1 2">BT10</strain>
    </source>
</reference>
<dbReference type="KEGG" id="nib:GU926_10900"/>
<sequence length="93" mass="10272">MLFGICNPELLKSGFAIRLLQPNLMAMVRGLQISPRYFRITNPGERRQNLGCICSKGLMDTQKSFGENARNLHLAKSSPPDLGVAAAVKSWLL</sequence>
<dbReference type="Proteomes" id="UP000464214">
    <property type="component" value="Chromosome"/>
</dbReference>
<accession>A0A6P1NY09</accession>
<keyword evidence="2" id="KW-1185">Reference proteome</keyword>
<gene>
    <name evidence="1" type="ORF">GU926_10900</name>
</gene>
<proteinExistence type="predicted"/>
<dbReference type="AlphaFoldDB" id="A0A6P1NY09"/>
<organism evidence="1 2">
    <name type="scientific">Nibribacter ruber</name>
    <dbReference type="NCBI Taxonomy" id="2698458"/>
    <lineage>
        <taxon>Bacteria</taxon>
        <taxon>Pseudomonadati</taxon>
        <taxon>Bacteroidota</taxon>
        <taxon>Cytophagia</taxon>
        <taxon>Cytophagales</taxon>
        <taxon>Hymenobacteraceae</taxon>
        <taxon>Nibribacter</taxon>
    </lineage>
</organism>
<name>A0A6P1NY09_9BACT</name>
<protein>
    <submittedName>
        <fullName evidence="1">Uncharacterized protein</fullName>
    </submittedName>
</protein>
<dbReference type="EMBL" id="CP047897">
    <property type="protein sequence ID" value="QHL87910.1"/>
    <property type="molecule type" value="Genomic_DNA"/>
</dbReference>
<dbReference type="RefSeq" id="WP_160691765.1">
    <property type="nucleotide sequence ID" value="NZ_CP047897.1"/>
</dbReference>
<evidence type="ECO:0000313" key="1">
    <source>
        <dbReference type="EMBL" id="QHL87910.1"/>
    </source>
</evidence>
<evidence type="ECO:0000313" key="2">
    <source>
        <dbReference type="Proteomes" id="UP000464214"/>
    </source>
</evidence>